<feature type="domain" description="Centromere/kinetochore protein zw10 middle" evidence="1">
    <location>
        <begin position="193"/>
        <end position="382"/>
    </location>
</feature>
<dbReference type="InterPro" id="IPR055148">
    <property type="entry name" value="ZW10_C_2"/>
</dbReference>
<comment type="caution">
    <text evidence="4">The sequence shown here is derived from an EMBL/GenBank/DDBJ whole genome shotgun (WGS) entry which is preliminary data.</text>
</comment>
<dbReference type="Pfam" id="PF22766">
    <property type="entry name" value="ZW10_C2"/>
    <property type="match status" value="1"/>
</dbReference>
<keyword evidence="5" id="KW-1185">Reference proteome</keyword>
<dbReference type="InterPro" id="IPR046362">
    <property type="entry name" value="Zw10/DSL1_C_sf"/>
</dbReference>
<feature type="domain" description="ZW10 C-terminal helical" evidence="3">
    <location>
        <begin position="555"/>
        <end position="699"/>
    </location>
</feature>
<reference evidence="4 5" key="1">
    <citation type="submission" date="2017-03" db="EMBL/GenBank/DDBJ databases">
        <title>Genome of the blue death feigning beetle - Asbolus verrucosus.</title>
        <authorList>
            <person name="Rider S.D."/>
        </authorList>
    </citation>
    <scope>NUCLEOTIDE SEQUENCE [LARGE SCALE GENOMIC DNA]</scope>
    <source>
        <strain evidence="4">Butters</strain>
        <tissue evidence="4">Head and leg muscle</tissue>
    </source>
</reference>
<gene>
    <name evidence="4" type="ORF">BDFB_005748</name>
</gene>
<dbReference type="PANTHER" id="PTHR12205">
    <property type="entry name" value="CENTROMERE/KINETOCHORE PROTEIN ZW10"/>
    <property type="match status" value="1"/>
</dbReference>
<dbReference type="Pfam" id="PF20665">
    <property type="entry name" value="Zw10_middle"/>
    <property type="match status" value="1"/>
</dbReference>
<dbReference type="EMBL" id="QDEB01007042">
    <property type="protein sequence ID" value="RZC42557.1"/>
    <property type="molecule type" value="Genomic_DNA"/>
</dbReference>
<feature type="domain" description="Centromere/kinetochore protein zw10 C-terminal" evidence="2">
    <location>
        <begin position="406"/>
        <end position="532"/>
    </location>
</feature>
<dbReference type="GO" id="GO:0005737">
    <property type="term" value="C:cytoplasm"/>
    <property type="evidence" value="ECO:0007669"/>
    <property type="project" value="GOC"/>
</dbReference>
<dbReference type="GO" id="GO:0007094">
    <property type="term" value="P:mitotic spindle assembly checkpoint signaling"/>
    <property type="evidence" value="ECO:0007669"/>
    <property type="project" value="TreeGrafter"/>
</dbReference>
<accession>A0A482WCK4</accession>
<evidence type="ECO:0000313" key="4">
    <source>
        <dbReference type="EMBL" id="RZC42557.1"/>
    </source>
</evidence>
<evidence type="ECO:0000259" key="3">
    <source>
        <dbReference type="Pfam" id="PF22766"/>
    </source>
</evidence>
<dbReference type="STRING" id="1661398.A0A482WCK4"/>
<evidence type="ECO:0000259" key="2">
    <source>
        <dbReference type="Pfam" id="PF20666"/>
    </source>
</evidence>
<organism evidence="4 5">
    <name type="scientific">Asbolus verrucosus</name>
    <name type="common">Desert ironclad beetle</name>
    <dbReference type="NCBI Taxonomy" id="1661398"/>
    <lineage>
        <taxon>Eukaryota</taxon>
        <taxon>Metazoa</taxon>
        <taxon>Ecdysozoa</taxon>
        <taxon>Arthropoda</taxon>
        <taxon>Hexapoda</taxon>
        <taxon>Insecta</taxon>
        <taxon>Pterygota</taxon>
        <taxon>Neoptera</taxon>
        <taxon>Endopterygota</taxon>
        <taxon>Coleoptera</taxon>
        <taxon>Polyphaga</taxon>
        <taxon>Cucujiformia</taxon>
        <taxon>Tenebrionidae</taxon>
        <taxon>Pimeliinae</taxon>
        <taxon>Asbolus</taxon>
    </lineage>
</organism>
<dbReference type="PANTHER" id="PTHR12205:SF0">
    <property type="entry name" value="CENTROMERE_KINETOCHORE PROTEIN ZW10 HOMOLOG"/>
    <property type="match status" value="1"/>
</dbReference>
<dbReference type="AlphaFoldDB" id="A0A482WCK4"/>
<dbReference type="GO" id="GO:1990423">
    <property type="term" value="C:RZZ complex"/>
    <property type="evidence" value="ECO:0007669"/>
    <property type="project" value="TreeGrafter"/>
</dbReference>
<dbReference type="Proteomes" id="UP000292052">
    <property type="component" value="Unassembled WGS sequence"/>
</dbReference>
<protein>
    <submittedName>
        <fullName evidence="4">Zw10 domain containing protein</fullName>
    </submittedName>
</protein>
<dbReference type="InterPro" id="IPR048343">
    <property type="entry name" value="ZW10_C"/>
</dbReference>
<sequence>MSYLAEVLSSAEKMELEQINTKCPELAAAVDVCKSNVLTYLENVYVRFRERPKQNKILANKLSQLQEETTSLINTVEEVTKKDLHKAETEMKSHLDSLERINITLTVVGSLSRIHEALIEIRELQDSHLYLQCMQKMKETNNVINSVPADERLPVLDQLSLAINTEKSSLLNKLSNMFKDNVILKPMENKSVIKIKNENDAMKQALSALYAYKTSVAPLDNVTRFLWNYVFVPVVDCTTEIKTNVENNFATMEIITVDPNKKSSYAEVFANIKTVLSFLLDNFNISLAEDLSTLTYIGRDIRDNLSELLIKHCLQDTIPSTAEGLQKYKVVIDATEDLEKALVASKIFAEDTTSILEYANNIDILFINKKCKDYLILAQNLMKKDLHDLVEVGVDETNSLEIATGFPRCSVSRNVVELLNLLEKILSEAVSSSEVCAGRLFCTVKNICQIYGKFVPEHHKKLLQTIPQQIAVFYNNCMYISRKLSDWNDSHLRKLPSLLNIGPRSFNDEGRQLREMASEMFADYVDGQIKQIEEIMRDANLQRQTLEQLDGSTEKCLRQCLRQQELLKTVWQRVLPYSMYNKTVGVILNSLCNHAVDAIVKCDDISSEAAEHLVELFKMVQTRGPKLFTDPKEVSLFVGSWYRLSELVFVLSTSLVDINDRWADGKGPLALQFKPEELKQLVRALFQNTERRAALLAKIHD</sequence>
<evidence type="ECO:0000313" key="5">
    <source>
        <dbReference type="Proteomes" id="UP000292052"/>
    </source>
</evidence>
<evidence type="ECO:0000259" key="1">
    <source>
        <dbReference type="Pfam" id="PF20665"/>
    </source>
</evidence>
<dbReference type="OrthoDB" id="534815at2759"/>
<dbReference type="InterPro" id="IPR048344">
    <property type="entry name" value="Zw10_middle"/>
</dbReference>
<dbReference type="Pfam" id="PF20666">
    <property type="entry name" value="ZW10_C"/>
    <property type="match status" value="1"/>
</dbReference>
<proteinExistence type="predicted"/>
<dbReference type="Gene3D" id="1.10.357.150">
    <property type="match status" value="1"/>
</dbReference>
<dbReference type="GO" id="GO:0006888">
    <property type="term" value="P:endoplasmic reticulum to Golgi vesicle-mediated transport"/>
    <property type="evidence" value="ECO:0007669"/>
    <property type="project" value="TreeGrafter"/>
</dbReference>
<name>A0A482WCK4_ASBVE</name>